<reference evidence="11" key="1">
    <citation type="journal article" date="2015" name="PLoS Genet.">
        <title>Genome Sequence and Transcriptome Analyses of Chrysochromulina tobin: Metabolic Tools for Enhanced Algal Fitness in the Prominent Order Prymnesiales (Haptophyceae).</title>
        <authorList>
            <person name="Hovde B.T."/>
            <person name="Deodato C.R."/>
            <person name="Hunsperger H.M."/>
            <person name="Ryken S.A."/>
            <person name="Yost W."/>
            <person name="Jha R.K."/>
            <person name="Patterson J."/>
            <person name="Monnat R.J. Jr."/>
            <person name="Barlow S.B."/>
            <person name="Starkenburg S.R."/>
            <person name="Cattolico R.A."/>
        </authorList>
    </citation>
    <scope>NUCLEOTIDE SEQUENCE</scope>
    <source>
        <strain evidence="11">CCMP291</strain>
    </source>
</reference>
<feature type="transmembrane region" description="Helical" evidence="8">
    <location>
        <begin position="302"/>
        <end position="321"/>
    </location>
</feature>
<keyword evidence="8" id="KW-1133">Transmembrane helix</keyword>
<dbReference type="PANTHER" id="PTHR44329">
    <property type="entry name" value="SERINE/THREONINE-PROTEIN KINASE TNNI3K-RELATED"/>
    <property type="match status" value="1"/>
</dbReference>
<comment type="caution">
    <text evidence="10">The sequence shown here is derived from an EMBL/GenBank/DDBJ whole genome shotgun (WGS) entry which is preliminary data.</text>
</comment>
<feature type="transmembrane region" description="Helical" evidence="8">
    <location>
        <begin position="1020"/>
        <end position="1040"/>
    </location>
</feature>
<evidence type="ECO:0000256" key="5">
    <source>
        <dbReference type="ARBA" id="ARBA00022840"/>
    </source>
</evidence>
<evidence type="ECO:0000256" key="2">
    <source>
        <dbReference type="ARBA" id="ARBA00022614"/>
    </source>
</evidence>
<dbReference type="InterPro" id="IPR001245">
    <property type="entry name" value="Ser-Thr/Tyr_kinase_cat_dom"/>
</dbReference>
<gene>
    <name evidence="10" type="ORF">Ctob_008028</name>
</gene>
<feature type="transmembrane region" description="Helical" evidence="8">
    <location>
        <begin position="388"/>
        <end position="405"/>
    </location>
</feature>
<dbReference type="PROSITE" id="PS00108">
    <property type="entry name" value="PROTEIN_KINASE_ST"/>
    <property type="match status" value="1"/>
</dbReference>
<dbReference type="InterPro" id="IPR008271">
    <property type="entry name" value="Ser/Thr_kinase_AS"/>
</dbReference>
<evidence type="ECO:0000256" key="8">
    <source>
        <dbReference type="SAM" id="Phobius"/>
    </source>
</evidence>
<keyword evidence="4 6" id="KW-0547">Nucleotide-binding</keyword>
<keyword evidence="5 6" id="KW-0067">ATP-binding</keyword>
<dbReference type="EMBL" id="JWZX01002792">
    <property type="protein sequence ID" value="KOO26862.1"/>
    <property type="molecule type" value="Genomic_DNA"/>
</dbReference>
<dbReference type="InterPro" id="IPR000719">
    <property type="entry name" value="Prot_kinase_dom"/>
</dbReference>
<evidence type="ECO:0000256" key="4">
    <source>
        <dbReference type="ARBA" id="ARBA00022741"/>
    </source>
</evidence>
<dbReference type="InterPro" id="IPR011009">
    <property type="entry name" value="Kinase-like_dom_sf"/>
</dbReference>
<evidence type="ECO:0000259" key="9">
    <source>
        <dbReference type="PROSITE" id="PS50011"/>
    </source>
</evidence>
<accession>A0A0M0JKJ5</accession>
<proteinExistence type="predicted"/>
<keyword evidence="8" id="KW-0472">Membrane</keyword>
<dbReference type="SUPFAM" id="SSF56112">
    <property type="entry name" value="Protein kinase-like (PK-like)"/>
    <property type="match status" value="1"/>
</dbReference>
<feature type="transmembrane region" description="Helical" evidence="8">
    <location>
        <begin position="915"/>
        <end position="937"/>
    </location>
</feature>
<dbReference type="PANTHER" id="PTHR44329:SF298">
    <property type="entry name" value="MIXED LINEAGE KINASE DOMAIN-LIKE PROTEIN"/>
    <property type="match status" value="1"/>
</dbReference>
<keyword evidence="8" id="KW-0812">Transmembrane</keyword>
<dbReference type="SMART" id="SM00220">
    <property type="entry name" value="S_TKc"/>
    <property type="match status" value="1"/>
</dbReference>
<protein>
    <submittedName>
        <fullName evidence="10">Map3k delta-1 protein kinase</fullName>
    </submittedName>
</protein>
<sequence>MVRALELFYEATGGNAWRNNFKWLSGEPCVDGWFGVHCCPQELPVLRGDDECTAEGGGATGVRTTQGSAACHSGSTTGTALDLATCFVVKVLLPSNNLVGSLDGALCELPFLQHLDLSGNVLTGSLPSAADCLPRLTYLDLTQTRSWDDEGGVSGRVPEWLLDRLDFMAPLRLANNALDDPTAAESAVAISRIWQRCQTLGAEQCSGVPPIGCSAFNRQGQRYEVELDGLGCVRCPTPLEMGLVGGGIAFIVLLLAWLLGLYTRFMRKYPEHAKIRFATFMILVGHLQTLTIIGSMQLGWPLIIQEILASINLPFLSYIPLPCILTDPVVKALLSYAETAGVLLLLLGARLVASEYYLSVLFSFLFTFGLRASVTLFMRYDEDQTRLIIARLVASLLWLFWLFLLRRFHWLLREARVTAAAKVAPALAGRIEMGEYVVVNGRRGKITSDNRTSNPYQVTFDNGEVSGWLFPHGVTRDVTRAARAARVKSVIRQKKARRAAEAVRHLTERYASDDGPSHGEFLLWAEGKIDGPIRERLKDGTIRLLRCAWLLSKDSDRHLGRDASCKVILRRRQELPEEAFFTKEEAVELLDRADRSILALSYRWLTREHPDPHGTALSAVRRFLRSKDGLGKCGMFWDFASLPQKDIAKEARGLPPRTPEEAATMKRGLDGMGYFYASVCGTAVVQLKDIPPRPSEYDGRMIVFDEEYSEMTIVKDLIADLERFGGKITEIAIRPTVISATHKQEGEAHVTFATHKQAERCITALREVGRGACTVYNETAYSSDRGETFSGWCTFEQGCSKLVVAHLNKASRQASSRLPERLVRANASRAKVTDISEEKVSPVDVKESPAAILKQSNKDIEKATFVGKGEAETVKQLLATLEGSMKRAMEEAKADPATADQLARARWPLRSQWQLVVWARQGLLFLVSFAMDCVMWFSPYEAHRTARYVFAAIAIAVLGGFWWLQARRQPYAMRQQHWLEAFLLAVDILAIVLACVYGALTNDGTVQDGFGRLALELGLGALLIVSVVGAALLILFEYAYERWYRRQWYLHHGLVKALEGTKEARQIIDEPIEAALRDVVVTFHLSTFDEAATLTATDLRRKAKATFSSPSWYDPKETLRFGAHVDQGPLTVLKFEWECVATERVATEEEAQVCIDKLVTLCEQEGWGAYRFDEGEYRIDNGRYISEGYVRFLKAGDADAARRHSDFKRMCGGKEQKKTKFLRMCAEAKAKAMELFQMCGNAKAKAKAKSELNEPTLMGEHVFENELKFKRGLSVMGSLYASATGTCVLQLTDPPGMLGHDGAPSELVSERTGTVFVIEDKSLKDMSLEELQMELGDGVLAWEKGSWDKVVVRVDDETAARAARSLNERGYPLRRKDRKVKSMYNLRPYDSRGWPTFERSAASIVLAHVTQRKRLGEKLSEELKQAEASSLKLINIDVTGAPREVVVAQSPEHHLRECKKLMLSKRIVFTGRADQKQVVQLLSDFEDSIAVQFDQKRAEHLNLCTEHLEHALALANSSEVTKDPLFASSDKLTRDYPTSVRHSTNYRRSHKDLMDEMVLKSVPGRTRMRTLGTMPGNEPSAPIPEGTEMSSIVGWGEGSSQRAKERSTEMSSVAGGLMHVVKHLSWKELTLKERLGAGSFGEVRVAVWNSTPCAIKSLRAATTPAALQELLNEFELTMRLHHPNVLLTMGIAHDDDDGKTGILMELMPASLLDVLHHHQQREQLATWEASLVLIALDVAKGMAYLHAMDVVHRDLKPGNVLLTEHWVAKVADFGTALTKYAGHAGHAEGAAGTPPYMAPEAIALTSGAKAKPTDGRSA</sequence>
<dbReference type="Gene3D" id="1.10.510.10">
    <property type="entry name" value="Transferase(Phosphotransferase) domain 1"/>
    <property type="match status" value="1"/>
</dbReference>
<dbReference type="Pfam" id="PF13855">
    <property type="entry name" value="LRR_8"/>
    <property type="match status" value="1"/>
</dbReference>
<evidence type="ECO:0000313" key="10">
    <source>
        <dbReference type="EMBL" id="KOO26862.1"/>
    </source>
</evidence>
<dbReference type="GO" id="GO:0005524">
    <property type="term" value="F:ATP binding"/>
    <property type="evidence" value="ECO:0007669"/>
    <property type="project" value="UniProtKB-UniRule"/>
</dbReference>
<keyword evidence="1" id="KW-0723">Serine/threonine-protein kinase</keyword>
<keyword evidence="3" id="KW-0677">Repeat</keyword>
<evidence type="ECO:0000256" key="7">
    <source>
        <dbReference type="SAM" id="MobiDB-lite"/>
    </source>
</evidence>
<dbReference type="InterPro" id="IPR051681">
    <property type="entry name" value="Ser/Thr_Kinases-Pseudokinases"/>
</dbReference>
<feature type="transmembrane region" description="Helical" evidence="8">
    <location>
        <begin position="949"/>
        <end position="966"/>
    </location>
</feature>
<dbReference type="GO" id="GO:0004674">
    <property type="term" value="F:protein serine/threonine kinase activity"/>
    <property type="evidence" value="ECO:0007669"/>
    <property type="project" value="UniProtKB-KW"/>
</dbReference>
<evidence type="ECO:0000313" key="11">
    <source>
        <dbReference type="Proteomes" id="UP000037460"/>
    </source>
</evidence>
<feature type="transmembrane region" description="Helical" evidence="8">
    <location>
        <begin position="241"/>
        <end position="263"/>
    </location>
</feature>
<dbReference type="InterPro" id="IPR032675">
    <property type="entry name" value="LRR_dom_sf"/>
</dbReference>
<dbReference type="Proteomes" id="UP000037460">
    <property type="component" value="Unassembled WGS sequence"/>
</dbReference>
<keyword evidence="11" id="KW-1185">Reference proteome</keyword>
<feature type="domain" description="Protein kinase" evidence="9">
    <location>
        <begin position="1629"/>
        <end position="1818"/>
    </location>
</feature>
<feature type="region of interest" description="Disordered" evidence="7">
    <location>
        <begin position="1567"/>
        <end position="1589"/>
    </location>
</feature>
<evidence type="ECO:0000256" key="1">
    <source>
        <dbReference type="ARBA" id="ARBA00022527"/>
    </source>
</evidence>
<dbReference type="InterPro" id="IPR001611">
    <property type="entry name" value="Leu-rich_rpt"/>
</dbReference>
<feature type="binding site" evidence="6">
    <location>
        <position position="1656"/>
    </location>
    <ligand>
        <name>ATP</name>
        <dbReference type="ChEBI" id="CHEBI:30616"/>
    </ligand>
</feature>
<dbReference type="InterPro" id="IPR017441">
    <property type="entry name" value="Protein_kinase_ATP_BS"/>
</dbReference>
<dbReference type="SUPFAM" id="SSF52058">
    <property type="entry name" value="L domain-like"/>
    <property type="match status" value="1"/>
</dbReference>
<feature type="transmembrane region" description="Helical" evidence="8">
    <location>
        <begin position="275"/>
        <end position="296"/>
    </location>
</feature>
<dbReference type="Gene3D" id="3.80.10.10">
    <property type="entry name" value="Ribonuclease Inhibitor"/>
    <property type="match status" value="1"/>
</dbReference>
<keyword evidence="10" id="KW-0808">Transferase</keyword>
<evidence type="ECO:0000256" key="6">
    <source>
        <dbReference type="PROSITE-ProRule" id="PRU10141"/>
    </source>
</evidence>
<feature type="transmembrane region" description="Helical" evidence="8">
    <location>
        <begin position="978"/>
        <end position="1000"/>
    </location>
</feature>
<keyword evidence="10" id="KW-0418">Kinase</keyword>
<evidence type="ECO:0000256" key="3">
    <source>
        <dbReference type="ARBA" id="ARBA00022737"/>
    </source>
</evidence>
<organism evidence="10 11">
    <name type="scientific">Chrysochromulina tobinii</name>
    <dbReference type="NCBI Taxonomy" id="1460289"/>
    <lineage>
        <taxon>Eukaryota</taxon>
        <taxon>Haptista</taxon>
        <taxon>Haptophyta</taxon>
        <taxon>Prymnesiophyceae</taxon>
        <taxon>Prymnesiales</taxon>
        <taxon>Chrysochromulinaceae</taxon>
        <taxon>Chrysochromulina</taxon>
    </lineage>
</organism>
<name>A0A0M0JKJ5_9EUKA</name>
<feature type="transmembrane region" description="Helical" evidence="8">
    <location>
        <begin position="342"/>
        <end position="368"/>
    </location>
</feature>
<keyword evidence="2" id="KW-0433">Leucine-rich repeat</keyword>
<dbReference type="PROSITE" id="PS50011">
    <property type="entry name" value="PROTEIN_KINASE_DOM"/>
    <property type="match status" value="1"/>
</dbReference>
<dbReference type="PROSITE" id="PS00107">
    <property type="entry name" value="PROTEIN_KINASE_ATP"/>
    <property type="match status" value="1"/>
</dbReference>
<dbReference type="Pfam" id="PF07714">
    <property type="entry name" value="PK_Tyr_Ser-Thr"/>
    <property type="match status" value="1"/>
</dbReference>